<sequence length="230" mass="25604">MPSGILTNPRGLVATTRTIKETPRVCHTLLHDPKLHTLLTEADAERAARVRAAGCFCGGRLHSARYPRKPRGIPRELRQVSYRRHSFCCNLDGCRSRHTPQSVFYLGRRVYLGTVMLLATAMRCAVSGRALRELCEVLGVPRATLDRWRVWWNRDLLATPFWRVAAGTFMPPLAEALPASLLARFASTGPTVQLLQALRFVAPLSTVTEGRRDPVAGPQNFEIAKAPARL</sequence>
<name>T1B3N4_9ZZZZ</name>
<reference evidence="2" key="2">
    <citation type="journal article" date="2014" name="ISME J.">
        <title>Microbial stratification in low pH oxic and suboxic macroscopic growths along an acid mine drainage.</title>
        <authorList>
            <person name="Mendez-Garcia C."/>
            <person name="Mesa V."/>
            <person name="Sprenger R.R."/>
            <person name="Richter M."/>
            <person name="Diez M.S."/>
            <person name="Solano J."/>
            <person name="Bargiela R."/>
            <person name="Golyshina O.V."/>
            <person name="Manteca A."/>
            <person name="Ramos J.L."/>
            <person name="Gallego J.R."/>
            <person name="Llorente I."/>
            <person name="Martins Dos Santos V.A."/>
            <person name="Jensen O.N."/>
            <person name="Pelaez A.I."/>
            <person name="Sanchez J."/>
            <person name="Ferrer M."/>
        </authorList>
    </citation>
    <scope>NUCLEOTIDE SEQUENCE</scope>
</reference>
<gene>
    <name evidence="2" type="ORF">B1A_09268</name>
    <name evidence="1" type="ORF">B1B_09877</name>
</gene>
<dbReference type="EMBL" id="AUZX01006594">
    <property type="protein sequence ID" value="EQD63163.1"/>
    <property type="molecule type" value="Genomic_DNA"/>
</dbReference>
<dbReference type="AlphaFoldDB" id="T1B3N4"/>
<protein>
    <submittedName>
        <fullName evidence="2">Uncharacterized protein</fullName>
    </submittedName>
</protein>
<organism evidence="2">
    <name type="scientific">mine drainage metagenome</name>
    <dbReference type="NCBI Taxonomy" id="410659"/>
    <lineage>
        <taxon>unclassified sequences</taxon>
        <taxon>metagenomes</taxon>
        <taxon>ecological metagenomes</taxon>
    </lineage>
</organism>
<comment type="caution">
    <text evidence="2">The sequence shown here is derived from an EMBL/GenBank/DDBJ whole genome shotgun (WGS) entry which is preliminary data.</text>
</comment>
<evidence type="ECO:0000313" key="2">
    <source>
        <dbReference type="EMBL" id="EQD63163.1"/>
    </source>
</evidence>
<dbReference type="EMBL" id="AUZY01006538">
    <property type="protein sequence ID" value="EQD54038.1"/>
    <property type="molecule type" value="Genomic_DNA"/>
</dbReference>
<evidence type="ECO:0000313" key="1">
    <source>
        <dbReference type="EMBL" id="EQD54038.1"/>
    </source>
</evidence>
<reference evidence="2" key="1">
    <citation type="submission" date="2013-08" db="EMBL/GenBank/DDBJ databases">
        <authorList>
            <person name="Mendez C."/>
            <person name="Richter M."/>
            <person name="Ferrer M."/>
            <person name="Sanchez J."/>
        </authorList>
    </citation>
    <scope>NUCLEOTIDE SEQUENCE</scope>
</reference>
<proteinExistence type="predicted"/>
<accession>T1B3N4</accession>